<name>A0ABM7XFK1_9BACT</name>
<dbReference type="InterPro" id="IPR036866">
    <property type="entry name" value="RibonucZ/Hydroxyglut_hydro"/>
</dbReference>
<dbReference type="InterPro" id="IPR050855">
    <property type="entry name" value="NDM-1-like"/>
</dbReference>
<evidence type="ECO:0000259" key="2">
    <source>
        <dbReference type="SMART" id="SM00849"/>
    </source>
</evidence>
<dbReference type="Pfam" id="PF00753">
    <property type="entry name" value="Lactamase_B"/>
    <property type="match status" value="1"/>
</dbReference>
<dbReference type="RefSeq" id="WP_248343147.1">
    <property type="nucleotide sequence ID" value="NZ_AP025592.1"/>
</dbReference>
<feature type="domain" description="Metallo-beta-lactamase" evidence="2">
    <location>
        <begin position="51"/>
        <end position="240"/>
    </location>
</feature>
<dbReference type="EMBL" id="AP025592">
    <property type="protein sequence ID" value="BDG10647.1"/>
    <property type="molecule type" value="Genomic_DNA"/>
</dbReference>
<dbReference type="PANTHER" id="PTHR42951">
    <property type="entry name" value="METALLO-BETA-LACTAMASE DOMAIN-CONTAINING"/>
    <property type="match status" value="1"/>
</dbReference>
<evidence type="ECO:0000256" key="1">
    <source>
        <dbReference type="ARBA" id="ARBA00005250"/>
    </source>
</evidence>
<organism evidence="3 4">
    <name type="scientific">Anaeromyxobacter paludicola</name>
    <dbReference type="NCBI Taxonomy" id="2918171"/>
    <lineage>
        <taxon>Bacteria</taxon>
        <taxon>Pseudomonadati</taxon>
        <taxon>Myxococcota</taxon>
        <taxon>Myxococcia</taxon>
        <taxon>Myxococcales</taxon>
        <taxon>Cystobacterineae</taxon>
        <taxon>Anaeromyxobacteraceae</taxon>
        <taxon>Anaeromyxobacter</taxon>
    </lineage>
</organism>
<dbReference type="Gene3D" id="3.60.15.10">
    <property type="entry name" value="Ribonuclease Z/Hydroxyacylglutathione hydrolase-like"/>
    <property type="match status" value="1"/>
</dbReference>
<evidence type="ECO:0000313" key="3">
    <source>
        <dbReference type="EMBL" id="BDG10647.1"/>
    </source>
</evidence>
<reference evidence="4" key="1">
    <citation type="journal article" date="2022" name="Int. J. Syst. Evol. Microbiol.">
        <title>Anaeromyxobacter oryzae sp. nov., Anaeromyxobacter diazotrophicus sp. nov. and Anaeromyxobacter paludicola sp. nov., isolated from paddy soils.</title>
        <authorList>
            <person name="Itoh H."/>
            <person name="Xu Z."/>
            <person name="Mise K."/>
            <person name="Masuda Y."/>
            <person name="Ushijima N."/>
            <person name="Hayakawa C."/>
            <person name="Shiratori Y."/>
            <person name="Senoo K."/>
        </authorList>
    </citation>
    <scope>NUCLEOTIDE SEQUENCE [LARGE SCALE GENOMIC DNA]</scope>
    <source>
        <strain evidence="4">Red630</strain>
    </source>
</reference>
<dbReference type="SMART" id="SM00849">
    <property type="entry name" value="Lactamase_B"/>
    <property type="match status" value="1"/>
</dbReference>
<dbReference type="Proteomes" id="UP001162734">
    <property type="component" value="Chromosome"/>
</dbReference>
<gene>
    <name evidence="3" type="ORF">AMPC_37600</name>
</gene>
<comment type="similarity">
    <text evidence="1">Belongs to the metallo-beta-lactamase superfamily. Class-B beta-lactamase family.</text>
</comment>
<dbReference type="PANTHER" id="PTHR42951:SF4">
    <property type="entry name" value="ACYL-COENZYME A THIOESTERASE MBLAC2"/>
    <property type="match status" value="1"/>
</dbReference>
<evidence type="ECO:0000313" key="4">
    <source>
        <dbReference type="Proteomes" id="UP001162734"/>
    </source>
</evidence>
<proteinExistence type="inferred from homology"/>
<keyword evidence="4" id="KW-1185">Reference proteome</keyword>
<protein>
    <recommendedName>
        <fullName evidence="2">Metallo-beta-lactamase domain-containing protein</fullName>
    </recommendedName>
</protein>
<dbReference type="SUPFAM" id="SSF56281">
    <property type="entry name" value="Metallo-hydrolase/oxidoreductase"/>
    <property type="match status" value="1"/>
</dbReference>
<accession>A0ABM7XFK1</accession>
<dbReference type="InterPro" id="IPR001279">
    <property type="entry name" value="Metallo-B-lactamas"/>
</dbReference>
<sequence length="260" mass="27020">MKRLLHYLTAILTVGVLLLAGAGLALRLTRGSYSEPIAIAPEVLGARSAGGIWLFAARAGKKVVLFDTGVDPDGRPVDGILHALGAKREDVADVFLTHGHADHTGAVHLFPNARVHGGAADVDLAAGKETGGASLVSRLIGVVLPPTPARITDPMAGSRVVAVGDGKNVVALPVPGHTAGSYAYVYQGVLFAGDVVWYGEGRLGPTPRPFERRPDQSRKGILSLASAVEDREVEVVCTSHGGCTPGGEGKRLLRQLAARL</sequence>